<comment type="caution">
    <text evidence="1">The sequence shown here is derived from an EMBL/GenBank/DDBJ whole genome shotgun (WGS) entry which is preliminary data.</text>
</comment>
<dbReference type="EMBL" id="JAUKPO010000010">
    <property type="protein sequence ID" value="MDO1448161.1"/>
    <property type="molecule type" value="Genomic_DNA"/>
</dbReference>
<proteinExistence type="predicted"/>
<organism evidence="1 2">
    <name type="scientific">Rhodocytophaga aerolata</name>
    <dbReference type="NCBI Taxonomy" id="455078"/>
    <lineage>
        <taxon>Bacteria</taxon>
        <taxon>Pseudomonadati</taxon>
        <taxon>Bacteroidota</taxon>
        <taxon>Cytophagia</taxon>
        <taxon>Cytophagales</taxon>
        <taxon>Rhodocytophagaceae</taxon>
        <taxon>Rhodocytophaga</taxon>
    </lineage>
</organism>
<dbReference type="RefSeq" id="WP_302038962.1">
    <property type="nucleotide sequence ID" value="NZ_JAUKPO010000010.1"/>
</dbReference>
<keyword evidence="2" id="KW-1185">Reference proteome</keyword>
<gene>
    <name evidence="1" type="ORF">Q0590_17945</name>
</gene>
<name>A0ABT8R7T7_9BACT</name>
<protein>
    <submittedName>
        <fullName evidence="1">Copper chaperone</fullName>
    </submittedName>
</protein>
<evidence type="ECO:0000313" key="2">
    <source>
        <dbReference type="Proteomes" id="UP001168528"/>
    </source>
</evidence>
<reference evidence="1" key="1">
    <citation type="submission" date="2023-07" db="EMBL/GenBank/DDBJ databases">
        <title>The genome sequence of Rhodocytophaga aerolata KACC 12507.</title>
        <authorList>
            <person name="Zhang X."/>
        </authorList>
    </citation>
    <scope>NUCLEOTIDE SEQUENCE</scope>
    <source>
        <strain evidence="1">KACC 12507</strain>
    </source>
</reference>
<dbReference type="Proteomes" id="UP001168528">
    <property type="component" value="Unassembled WGS sequence"/>
</dbReference>
<accession>A0ABT8R7T7</accession>
<sequence>MEILKFKTTIQSDADLQKITPLLNKEESFHQWKLDTSTPENILNISTNDPDPQVVINLLKTAGFQAELIQVFGAGGAGL</sequence>
<evidence type="ECO:0000313" key="1">
    <source>
        <dbReference type="EMBL" id="MDO1448161.1"/>
    </source>
</evidence>